<evidence type="ECO:0000313" key="1">
    <source>
        <dbReference type="EMBL" id="CAE7269702.1"/>
    </source>
</evidence>
<dbReference type="EMBL" id="CAJNDS010001646">
    <property type="protein sequence ID" value="CAE7269702.1"/>
    <property type="molecule type" value="Genomic_DNA"/>
</dbReference>
<name>A0A812ML87_9DINO</name>
<evidence type="ECO:0000313" key="2">
    <source>
        <dbReference type="Proteomes" id="UP000604046"/>
    </source>
</evidence>
<dbReference type="AlphaFoldDB" id="A0A812ML87"/>
<accession>A0A812ML87</accession>
<keyword evidence="2" id="KW-1185">Reference proteome</keyword>
<gene>
    <name evidence="1" type="ORF">SNAT2548_LOCUS14310</name>
</gene>
<sequence length="202" mass="21974">MLYLPGATGKYDAAVATYGVQLRAWVDMQVDARLGQLLPNFLEGELESLRSEVAASQEATAHAAEASAARLEVELGAVADAQAKLLQVVEGMSRELARARADQGSGRDAWDSTSQELMRVKDQISAIERQVTSIRGELEEDAPLKELGSWAERKFAMESQRLQSLEKELGSTEARLSSKVQEINSEVARIRLDLELGAAESG</sequence>
<dbReference type="Proteomes" id="UP000604046">
    <property type="component" value="Unassembled WGS sequence"/>
</dbReference>
<dbReference type="Gene3D" id="1.10.287.1490">
    <property type="match status" value="1"/>
</dbReference>
<proteinExistence type="predicted"/>
<dbReference type="OrthoDB" id="10332438at2759"/>
<reference evidence="1" key="1">
    <citation type="submission" date="2021-02" db="EMBL/GenBank/DDBJ databases">
        <authorList>
            <person name="Dougan E. K."/>
            <person name="Rhodes N."/>
            <person name="Thang M."/>
            <person name="Chan C."/>
        </authorList>
    </citation>
    <scope>NUCLEOTIDE SEQUENCE</scope>
</reference>
<protein>
    <submittedName>
        <fullName evidence="1">Uncharacterized protein</fullName>
    </submittedName>
</protein>
<organism evidence="1 2">
    <name type="scientific">Symbiodinium natans</name>
    <dbReference type="NCBI Taxonomy" id="878477"/>
    <lineage>
        <taxon>Eukaryota</taxon>
        <taxon>Sar</taxon>
        <taxon>Alveolata</taxon>
        <taxon>Dinophyceae</taxon>
        <taxon>Suessiales</taxon>
        <taxon>Symbiodiniaceae</taxon>
        <taxon>Symbiodinium</taxon>
    </lineage>
</organism>
<comment type="caution">
    <text evidence="1">The sequence shown here is derived from an EMBL/GenBank/DDBJ whole genome shotgun (WGS) entry which is preliminary data.</text>
</comment>